<dbReference type="Gene3D" id="3.40.50.150">
    <property type="entry name" value="Vaccinia Virus protein VP39"/>
    <property type="match status" value="1"/>
</dbReference>
<proteinExistence type="predicted"/>
<dbReference type="Proteomes" id="UP000254266">
    <property type="component" value="Unassembled WGS sequence"/>
</dbReference>
<name>A0A370D8I0_9GAMM</name>
<accession>A0A370D8I0</accession>
<dbReference type="AlphaFoldDB" id="A0A370D8I0"/>
<dbReference type="SUPFAM" id="SSF53335">
    <property type="entry name" value="S-adenosyl-L-methionine-dependent methyltransferases"/>
    <property type="match status" value="1"/>
</dbReference>
<dbReference type="CDD" id="cd02440">
    <property type="entry name" value="AdoMet_MTases"/>
    <property type="match status" value="1"/>
</dbReference>
<comment type="caution">
    <text evidence="1">The sequence shown here is derived from an EMBL/GenBank/DDBJ whole genome shotgun (WGS) entry which is preliminary data.</text>
</comment>
<dbReference type="Pfam" id="PF13489">
    <property type="entry name" value="Methyltransf_23"/>
    <property type="match status" value="1"/>
</dbReference>
<organism evidence="1 2">
    <name type="scientific">endosymbiont of Galathealinum brachiosum</name>
    <dbReference type="NCBI Taxonomy" id="2200906"/>
    <lineage>
        <taxon>Bacteria</taxon>
        <taxon>Pseudomonadati</taxon>
        <taxon>Pseudomonadota</taxon>
        <taxon>Gammaproteobacteria</taxon>
        <taxon>sulfur-oxidizing symbionts</taxon>
    </lineage>
</organism>
<evidence type="ECO:0000313" key="2">
    <source>
        <dbReference type="Proteomes" id="UP000254266"/>
    </source>
</evidence>
<dbReference type="PANTHER" id="PTHR43861">
    <property type="entry name" value="TRANS-ACONITATE 2-METHYLTRANSFERASE-RELATED"/>
    <property type="match status" value="1"/>
</dbReference>
<protein>
    <recommendedName>
        <fullName evidence="3">Methyltransferase type 11 domain-containing protein</fullName>
    </recommendedName>
</protein>
<sequence length="255" mass="29355">MNKKTLSEVCKAVKNLPYYPIKYDGKNIENEDHYFNVHQRRYVHAFERLKKTINSNDVVLDIGGEPGHITNIIKSHCSQNVSVLGLWQDEIITARFKELAIDAYSCDLDKELFPFEDSSCDVITMFEVIEHMTNVPKILNEINRILKPGGKLIISTPNAVKFKNRIKTLLGRGIGWPEVDKNKAGSGNGFFDLPFYARHYKEYTESELHYLFSEAGFKEHEFVFKNSYARKVAQAISFIFPRLSDTLFYTGVKGR</sequence>
<gene>
    <name evidence="1" type="ORF">DIZ80_13985</name>
</gene>
<keyword evidence="2" id="KW-1185">Reference proteome</keyword>
<dbReference type="InterPro" id="IPR029063">
    <property type="entry name" value="SAM-dependent_MTases_sf"/>
</dbReference>
<reference evidence="1 2" key="1">
    <citation type="journal article" date="2018" name="ISME J.">
        <title>Endosymbiont genomes yield clues of tubeworm success.</title>
        <authorList>
            <person name="Li Y."/>
            <person name="Liles M.R."/>
            <person name="Halanych K.M."/>
        </authorList>
    </citation>
    <scope>NUCLEOTIDE SEQUENCE [LARGE SCALE GENOMIC DNA]</scope>
    <source>
        <strain evidence="1">A1464</strain>
    </source>
</reference>
<evidence type="ECO:0008006" key="3">
    <source>
        <dbReference type="Google" id="ProtNLM"/>
    </source>
</evidence>
<dbReference type="EMBL" id="QFXC01000013">
    <property type="protein sequence ID" value="RDH81212.1"/>
    <property type="molecule type" value="Genomic_DNA"/>
</dbReference>
<evidence type="ECO:0000313" key="1">
    <source>
        <dbReference type="EMBL" id="RDH81212.1"/>
    </source>
</evidence>